<accession>A0A7G9GYS3</accession>
<protein>
    <recommendedName>
        <fullName evidence="5 15">Phosphoribosylformylglycinamidine cyclo-ligase</fullName>
        <ecNumber evidence="4 15">6.3.3.1</ecNumber>
    </recommendedName>
    <alternativeName>
        <fullName evidence="12 15">AIR synthase</fullName>
    </alternativeName>
    <alternativeName>
        <fullName evidence="13 15">AIRS</fullName>
    </alternativeName>
    <alternativeName>
        <fullName evidence="11 15">Phosphoribosyl-aminoimidazole synthetase</fullName>
    </alternativeName>
</protein>
<reference evidence="18 19" key="1">
    <citation type="submission" date="2020-08" db="EMBL/GenBank/DDBJ databases">
        <authorList>
            <person name="Liu C."/>
            <person name="Sun Q."/>
        </authorList>
    </citation>
    <scope>NUCLEOTIDE SEQUENCE [LARGE SCALE GENOMIC DNA]</scope>
    <source>
        <strain evidence="18 19">NSJ-57</strain>
    </source>
</reference>
<sequence length="333" mass="35968">MSISYKEAGVDKHEGYKAVELMKKAVEKTQNANVLNGLGSFGAMYELGKYKNPVLVSGTDGVGTKLDVAFKLKKYNTVGIDAVAMCVNDVLCHGAQPIFFLDYLACGKLQAEVAADLVSGVAQGCFEAGAALIGGETAEMPGFYKPGDYDIAGFCVGVVEKDKIVNGSATTQGDILIALPSSGVHSNGFSLVRKVIKDYSVSYEKTTIGEALLTPTRIYVKPVMELLKKYDIKGMAHITGGGLPENLPRTISSGHQAVVFKEKIKVLEIFKYIQKEGNISEDEMYGTFNMGVGFVLVVDPKDKDNILKDLITMGEEPYEIGFVQKGEKELCLK</sequence>
<keyword evidence="8 15" id="KW-0547">Nucleotide-binding</keyword>
<dbReference type="GO" id="GO:0005524">
    <property type="term" value="F:ATP binding"/>
    <property type="evidence" value="ECO:0007669"/>
    <property type="project" value="UniProtKB-KW"/>
</dbReference>
<dbReference type="HAMAP" id="MF_00741">
    <property type="entry name" value="AIRS"/>
    <property type="match status" value="1"/>
</dbReference>
<dbReference type="EMBL" id="CP060637">
    <property type="protein sequence ID" value="QNM15955.1"/>
    <property type="molecule type" value="Genomic_DNA"/>
</dbReference>
<comment type="subcellular location">
    <subcellularLocation>
        <location evidence="1 15">Cytoplasm</location>
    </subcellularLocation>
</comment>
<dbReference type="FunFam" id="3.90.650.10:FF:000011">
    <property type="entry name" value="Phosphoribosylformylglycinamidine cyclo-ligase"/>
    <property type="match status" value="1"/>
</dbReference>
<comment type="similarity">
    <text evidence="3 15">Belongs to the AIR synthase family.</text>
</comment>
<evidence type="ECO:0000256" key="13">
    <source>
        <dbReference type="ARBA" id="ARBA00033093"/>
    </source>
</evidence>
<dbReference type="RefSeq" id="WP_101474722.1">
    <property type="nucleotide sequence ID" value="NZ_CP060637.1"/>
</dbReference>
<dbReference type="SUPFAM" id="SSF55326">
    <property type="entry name" value="PurM N-terminal domain-like"/>
    <property type="match status" value="1"/>
</dbReference>
<dbReference type="Proteomes" id="UP000515913">
    <property type="component" value="Chromosome"/>
</dbReference>
<evidence type="ECO:0000256" key="7">
    <source>
        <dbReference type="ARBA" id="ARBA00022598"/>
    </source>
</evidence>
<dbReference type="NCBIfam" id="TIGR00878">
    <property type="entry name" value="purM"/>
    <property type="match status" value="1"/>
</dbReference>
<dbReference type="GO" id="GO:0006189">
    <property type="term" value="P:'de novo' IMP biosynthetic process"/>
    <property type="evidence" value="ECO:0007669"/>
    <property type="project" value="UniProtKB-UniRule"/>
</dbReference>
<dbReference type="GO" id="GO:0046084">
    <property type="term" value="P:adenine biosynthetic process"/>
    <property type="evidence" value="ECO:0007669"/>
    <property type="project" value="TreeGrafter"/>
</dbReference>
<dbReference type="InterPro" id="IPR036676">
    <property type="entry name" value="PurM-like_C_sf"/>
</dbReference>
<dbReference type="FunFam" id="3.30.1330.10:FF:000001">
    <property type="entry name" value="Phosphoribosylformylglycinamidine cyclo-ligase"/>
    <property type="match status" value="1"/>
</dbReference>
<dbReference type="InterPro" id="IPR016188">
    <property type="entry name" value="PurM-like_N"/>
</dbReference>
<evidence type="ECO:0000256" key="3">
    <source>
        <dbReference type="ARBA" id="ARBA00010280"/>
    </source>
</evidence>
<organism evidence="18 19">
    <name type="scientific">Fusobacterium hominis</name>
    <dbReference type="NCBI Taxonomy" id="2764326"/>
    <lineage>
        <taxon>Bacteria</taxon>
        <taxon>Fusobacteriati</taxon>
        <taxon>Fusobacteriota</taxon>
        <taxon>Fusobacteriia</taxon>
        <taxon>Fusobacteriales</taxon>
        <taxon>Fusobacteriaceae</taxon>
        <taxon>Fusobacterium</taxon>
    </lineage>
</organism>
<dbReference type="SUPFAM" id="SSF56042">
    <property type="entry name" value="PurM C-terminal domain-like"/>
    <property type="match status" value="1"/>
</dbReference>
<comment type="catalytic activity">
    <reaction evidence="14 15">
        <text>2-formamido-N(1)-(5-O-phospho-beta-D-ribosyl)acetamidine + ATP = 5-amino-1-(5-phospho-beta-D-ribosyl)imidazole + ADP + phosphate + H(+)</text>
        <dbReference type="Rhea" id="RHEA:23032"/>
        <dbReference type="ChEBI" id="CHEBI:15378"/>
        <dbReference type="ChEBI" id="CHEBI:30616"/>
        <dbReference type="ChEBI" id="CHEBI:43474"/>
        <dbReference type="ChEBI" id="CHEBI:137981"/>
        <dbReference type="ChEBI" id="CHEBI:147287"/>
        <dbReference type="ChEBI" id="CHEBI:456216"/>
        <dbReference type="EC" id="6.3.3.1"/>
    </reaction>
</comment>
<feature type="domain" description="PurM-like C-terminal" evidence="17">
    <location>
        <begin position="172"/>
        <end position="328"/>
    </location>
</feature>
<dbReference type="AlphaFoldDB" id="A0A7G9GYS3"/>
<evidence type="ECO:0000256" key="10">
    <source>
        <dbReference type="ARBA" id="ARBA00022840"/>
    </source>
</evidence>
<dbReference type="EC" id="6.3.3.1" evidence="4 15"/>
<gene>
    <name evidence="15" type="primary">purM</name>
    <name evidence="18" type="ORF">H9Q81_03730</name>
</gene>
<evidence type="ECO:0000256" key="9">
    <source>
        <dbReference type="ARBA" id="ARBA00022755"/>
    </source>
</evidence>
<dbReference type="GO" id="GO:0004637">
    <property type="term" value="F:phosphoribosylamine-glycine ligase activity"/>
    <property type="evidence" value="ECO:0007669"/>
    <property type="project" value="TreeGrafter"/>
</dbReference>
<dbReference type="GO" id="GO:0004641">
    <property type="term" value="F:phosphoribosylformylglycinamidine cyclo-ligase activity"/>
    <property type="evidence" value="ECO:0007669"/>
    <property type="project" value="UniProtKB-UniRule"/>
</dbReference>
<dbReference type="Gene3D" id="3.30.1330.10">
    <property type="entry name" value="PurM-like, N-terminal domain"/>
    <property type="match status" value="1"/>
</dbReference>
<evidence type="ECO:0000313" key="18">
    <source>
        <dbReference type="EMBL" id="QNM15955.1"/>
    </source>
</evidence>
<dbReference type="PANTHER" id="PTHR10520">
    <property type="entry name" value="TRIFUNCTIONAL PURINE BIOSYNTHETIC PROTEIN ADENOSINE-3-RELATED"/>
    <property type="match status" value="1"/>
</dbReference>
<dbReference type="Pfam" id="PF00586">
    <property type="entry name" value="AIRS"/>
    <property type="match status" value="1"/>
</dbReference>
<comment type="pathway">
    <text evidence="2 15">Purine metabolism; IMP biosynthesis via de novo pathway; 5-amino-1-(5-phospho-D-ribosyl)imidazole from N(2)-formyl-N(1)-(5-phospho-D-ribosyl)glycinamide: step 2/2.</text>
</comment>
<keyword evidence="10 15" id="KW-0067">ATP-binding</keyword>
<keyword evidence="9 15" id="KW-0658">Purine biosynthesis</keyword>
<dbReference type="KEGG" id="fho:H9Q81_03730"/>
<evidence type="ECO:0000259" key="17">
    <source>
        <dbReference type="Pfam" id="PF02769"/>
    </source>
</evidence>
<dbReference type="InterPro" id="IPR010918">
    <property type="entry name" value="PurM-like_C_dom"/>
</dbReference>
<dbReference type="PANTHER" id="PTHR10520:SF12">
    <property type="entry name" value="TRIFUNCTIONAL PURINE BIOSYNTHETIC PROTEIN ADENOSINE-3"/>
    <property type="match status" value="1"/>
</dbReference>
<dbReference type="GO" id="GO:0005829">
    <property type="term" value="C:cytosol"/>
    <property type="evidence" value="ECO:0007669"/>
    <property type="project" value="TreeGrafter"/>
</dbReference>
<name>A0A7G9GYS3_9FUSO</name>
<dbReference type="UniPathway" id="UPA00074">
    <property type="reaction ID" value="UER00129"/>
</dbReference>
<proteinExistence type="inferred from homology"/>
<evidence type="ECO:0000313" key="19">
    <source>
        <dbReference type="Proteomes" id="UP000515913"/>
    </source>
</evidence>
<evidence type="ECO:0000256" key="1">
    <source>
        <dbReference type="ARBA" id="ARBA00004496"/>
    </source>
</evidence>
<evidence type="ECO:0000256" key="11">
    <source>
        <dbReference type="ARBA" id="ARBA00031908"/>
    </source>
</evidence>
<keyword evidence="7 15" id="KW-0436">Ligase</keyword>
<evidence type="ECO:0000256" key="15">
    <source>
        <dbReference type="HAMAP-Rule" id="MF_00741"/>
    </source>
</evidence>
<evidence type="ECO:0000256" key="8">
    <source>
        <dbReference type="ARBA" id="ARBA00022741"/>
    </source>
</evidence>
<dbReference type="InterPro" id="IPR004733">
    <property type="entry name" value="PurM_cligase"/>
</dbReference>
<evidence type="ECO:0000256" key="14">
    <source>
        <dbReference type="ARBA" id="ARBA00049057"/>
    </source>
</evidence>
<evidence type="ECO:0000256" key="2">
    <source>
        <dbReference type="ARBA" id="ARBA00004686"/>
    </source>
</evidence>
<dbReference type="Gene3D" id="3.90.650.10">
    <property type="entry name" value="PurM-like C-terminal domain"/>
    <property type="match status" value="1"/>
</dbReference>
<evidence type="ECO:0000256" key="4">
    <source>
        <dbReference type="ARBA" id="ARBA00013047"/>
    </source>
</evidence>
<evidence type="ECO:0000259" key="16">
    <source>
        <dbReference type="Pfam" id="PF00586"/>
    </source>
</evidence>
<keyword evidence="6 15" id="KW-0963">Cytoplasm</keyword>
<dbReference type="CDD" id="cd02196">
    <property type="entry name" value="PurM"/>
    <property type="match status" value="1"/>
</dbReference>
<evidence type="ECO:0000256" key="12">
    <source>
        <dbReference type="ARBA" id="ARBA00032931"/>
    </source>
</evidence>
<dbReference type="InterPro" id="IPR036921">
    <property type="entry name" value="PurM-like_N_sf"/>
</dbReference>
<dbReference type="Pfam" id="PF02769">
    <property type="entry name" value="AIRS_C"/>
    <property type="match status" value="1"/>
</dbReference>
<evidence type="ECO:0000256" key="6">
    <source>
        <dbReference type="ARBA" id="ARBA00022490"/>
    </source>
</evidence>
<feature type="domain" description="PurM-like N-terminal" evidence="16">
    <location>
        <begin position="54"/>
        <end position="159"/>
    </location>
</feature>
<evidence type="ECO:0000256" key="5">
    <source>
        <dbReference type="ARBA" id="ARBA00020367"/>
    </source>
</evidence>
<keyword evidence="19" id="KW-1185">Reference proteome</keyword>